<organism evidence="1 2">
    <name type="scientific">Trichonephila clavipes</name>
    <name type="common">Golden silk orbweaver</name>
    <name type="synonym">Nephila clavipes</name>
    <dbReference type="NCBI Taxonomy" id="2585209"/>
    <lineage>
        <taxon>Eukaryota</taxon>
        <taxon>Metazoa</taxon>
        <taxon>Ecdysozoa</taxon>
        <taxon>Arthropoda</taxon>
        <taxon>Chelicerata</taxon>
        <taxon>Arachnida</taxon>
        <taxon>Araneae</taxon>
        <taxon>Araneomorphae</taxon>
        <taxon>Entelegynae</taxon>
        <taxon>Araneoidea</taxon>
        <taxon>Nephilidae</taxon>
        <taxon>Trichonephila</taxon>
    </lineage>
</organism>
<gene>
    <name evidence="1" type="ORF">TNCV_2520391</name>
</gene>
<accession>A0A8X6RLF1</accession>
<dbReference type="Proteomes" id="UP000887159">
    <property type="component" value="Unassembled WGS sequence"/>
</dbReference>
<dbReference type="AlphaFoldDB" id="A0A8X6RLF1"/>
<keyword evidence="2" id="KW-1185">Reference proteome</keyword>
<name>A0A8X6RLF1_TRICX</name>
<reference evidence="1" key="1">
    <citation type="submission" date="2020-08" db="EMBL/GenBank/DDBJ databases">
        <title>Multicomponent nature underlies the extraordinary mechanical properties of spider dragline silk.</title>
        <authorList>
            <person name="Kono N."/>
            <person name="Nakamura H."/>
            <person name="Mori M."/>
            <person name="Yoshida Y."/>
            <person name="Ohtoshi R."/>
            <person name="Malay A.D."/>
            <person name="Moran D.A.P."/>
            <person name="Tomita M."/>
            <person name="Numata K."/>
            <person name="Arakawa K."/>
        </authorList>
    </citation>
    <scope>NUCLEOTIDE SEQUENCE</scope>
</reference>
<proteinExistence type="predicted"/>
<dbReference type="EMBL" id="BMAU01021149">
    <property type="protein sequence ID" value="GFX92580.1"/>
    <property type="molecule type" value="Genomic_DNA"/>
</dbReference>
<protein>
    <submittedName>
        <fullName evidence="1">Uncharacterized protein</fullName>
    </submittedName>
</protein>
<evidence type="ECO:0000313" key="2">
    <source>
        <dbReference type="Proteomes" id="UP000887159"/>
    </source>
</evidence>
<comment type="caution">
    <text evidence="1">The sequence shown here is derived from an EMBL/GenBank/DDBJ whole genome shotgun (WGS) entry which is preliminary data.</text>
</comment>
<evidence type="ECO:0000313" key="1">
    <source>
        <dbReference type="EMBL" id="GFX92580.1"/>
    </source>
</evidence>
<sequence>MYANNICNTPWSIDTGSYKREFAKFSGQSRWASMKTSTSNGNPDTRVYRLPVMRWWYYGADVFKGYINPLAE</sequence>